<evidence type="ECO:0000313" key="4">
    <source>
        <dbReference type="Proteomes" id="UP000596742"/>
    </source>
</evidence>
<dbReference type="GO" id="GO:0007186">
    <property type="term" value="P:G protein-coupled receptor signaling pathway"/>
    <property type="evidence" value="ECO:0007669"/>
    <property type="project" value="TreeGrafter"/>
</dbReference>
<comment type="caution">
    <text evidence="3">The sequence shown here is derived from an EMBL/GenBank/DDBJ whole genome shotgun (WGS) entry which is preliminary data.</text>
</comment>
<gene>
    <name evidence="3" type="ORF">MGAL_10B077463</name>
</gene>
<proteinExistence type="predicted"/>
<reference evidence="3" key="1">
    <citation type="submission" date="2018-11" db="EMBL/GenBank/DDBJ databases">
        <authorList>
            <person name="Alioto T."/>
            <person name="Alioto T."/>
        </authorList>
    </citation>
    <scope>NUCLEOTIDE SEQUENCE</scope>
</reference>
<accession>A0A8B6EN80</accession>
<protein>
    <submittedName>
        <fullName evidence="3">Rho guanine nucleotide exchange factor 11</fullName>
    </submittedName>
</protein>
<dbReference type="Pfam" id="PF00595">
    <property type="entry name" value="PDZ"/>
    <property type="match status" value="1"/>
</dbReference>
<evidence type="ECO:0000259" key="2">
    <source>
        <dbReference type="PROSITE" id="PS50106"/>
    </source>
</evidence>
<sequence>MSLKKGMKKKWRSMDVLFRSGSKENLSGLLRGSRENLSSISGSREKIDKIGRPSSIEKLTDLDYNHNSPRSNRSFKFRLGSLSNVKEDPGSQKRDEGGGSDKDLSNGWYQNKMGLDLLKVVIYRGVFIIQRDDKGYGLTVRGDNPVYVESVKADGAAARAGVQQGDRIVK</sequence>
<dbReference type="Gene3D" id="2.30.42.10">
    <property type="match status" value="1"/>
</dbReference>
<organism evidence="3 4">
    <name type="scientific">Mytilus galloprovincialis</name>
    <name type="common">Mediterranean mussel</name>
    <dbReference type="NCBI Taxonomy" id="29158"/>
    <lineage>
        <taxon>Eukaryota</taxon>
        <taxon>Metazoa</taxon>
        <taxon>Spiralia</taxon>
        <taxon>Lophotrochozoa</taxon>
        <taxon>Mollusca</taxon>
        <taxon>Bivalvia</taxon>
        <taxon>Autobranchia</taxon>
        <taxon>Pteriomorphia</taxon>
        <taxon>Mytilida</taxon>
        <taxon>Mytiloidea</taxon>
        <taxon>Mytilidae</taxon>
        <taxon>Mytilinae</taxon>
        <taxon>Mytilus</taxon>
    </lineage>
</organism>
<feature type="non-terminal residue" evidence="3">
    <location>
        <position position="170"/>
    </location>
</feature>
<feature type="compositionally biased region" description="Basic and acidic residues" evidence="1">
    <location>
        <begin position="85"/>
        <end position="104"/>
    </location>
</feature>
<name>A0A8B6EN80_MYTGA</name>
<evidence type="ECO:0000313" key="3">
    <source>
        <dbReference type="EMBL" id="VDI36870.1"/>
    </source>
</evidence>
<feature type="compositionally biased region" description="Polar residues" evidence="1">
    <location>
        <begin position="65"/>
        <end position="74"/>
    </location>
</feature>
<dbReference type="GO" id="GO:0001664">
    <property type="term" value="F:G protein-coupled receptor binding"/>
    <property type="evidence" value="ECO:0007669"/>
    <property type="project" value="TreeGrafter"/>
</dbReference>
<feature type="domain" description="PDZ" evidence="2">
    <location>
        <begin position="126"/>
        <end position="170"/>
    </location>
</feature>
<dbReference type="PANTHER" id="PTHR45872:SF2">
    <property type="entry name" value="RHO GUANINE NUCLEOTIDE EXCHANGE FACTOR 2, ISOFORM D"/>
    <property type="match status" value="1"/>
</dbReference>
<dbReference type="AlphaFoldDB" id="A0A8B6EN80"/>
<dbReference type="EMBL" id="UYJE01005367">
    <property type="protein sequence ID" value="VDI36870.1"/>
    <property type="molecule type" value="Genomic_DNA"/>
</dbReference>
<evidence type="ECO:0000256" key="1">
    <source>
        <dbReference type="SAM" id="MobiDB-lite"/>
    </source>
</evidence>
<dbReference type="OrthoDB" id="2272012at2759"/>
<dbReference type="PANTHER" id="PTHR45872">
    <property type="entry name" value="RHO GUANINE NUCLEOTIDE EXCHANGE FACTOR 2, ISOFORM D"/>
    <property type="match status" value="1"/>
</dbReference>
<dbReference type="InterPro" id="IPR036034">
    <property type="entry name" value="PDZ_sf"/>
</dbReference>
<dbReference type="Proteomes" id="UP000596742">
    <property type="component" value="Unassembled WGS sequence"/>
</dbReference>
<feature type="region of interest" description="Disordered" evidence="1">
    <location>
        <begin position="58"/>
        <end position="105"/>
    </location>
</feature>
<dbReference type="PROSITE" id="PS50106">
    <property type="entry name" value="PDZ"/>
    <property type="match status" value="1"/>
</dbReference>
<dbReference type="GO" id="GO:0005737">
    <property type="term" value="C:cytoplasm"/>
    <property type="evidence" value="ECO:0007669"/>
    <property type="project" value="TreeGrafter"/>
</dbReference>
<keyword evidence="4" id="KW-1185">Reference proteome</keyword>
<dbReference type="GO" id="GO:0005085">
    <property type="term" value="F:guanyl-nucleotide exchange factor activity"/>
    <property type="evidence" value="ECO:0007669"/>
    <property type="project" value="TreeGrafter"/>
</dbReference>
<dbReference type="SUPFAM" id="SSF50156">
    <property type="entry name" value="PDZ domain-like"/>
    <property type="match status" value="1"/>
</dbReference>
<dbReference type="InterPro" id="IPR001478">
    <property type="entry name" value="PDZ"/>
</dbReference>